<evidence type="ECO:0000313" key="1">
    <source>
        <dbReference type="EMBL" id="VTJ76751.1"/>
    </source>
</evidence>
<dbReference type="AlphaFoldDB" id="A0A5E4C6Z8"/>
<sequence>MPGPRGSLSCTLSLQVNLEPWCACCTQCTPCFPQHGCLGPLGGAGWIQNQATLHTWEAWVSGRGLCPVQSPRLVSVGRGEHQASASRLETLPRTRCLLCPSLDSPSPVGMATAYLPCPPTRAPWLLVPHVRTSGPSGACGGRELRC</sequence>
<reference evidence="1" key="1">
    <citation type="submission" date="2019-04" db="EMBL/GenBank/DDBJ databases">
        <authorList>
            <person name="Alioto T."/>
            <person name="Alioto T."/>
        </authorList>
    </citation>
    <scope>NUCLEOTIDE SEQUENCE [LARGE SCALE GENOMIC DNA]</scope>
</reference>
<comment type="caution">
    <text evidence="1">The sequence shown here is derived from an EMBL/GenBank/DDBJ whole genome shotgun (WGS) entry which is preliminary data.</text>
</comment>
<organism evidence="1 2">
    <name type="scientific">Marmota monax</name>
    <name type="common">Woodchuck</name>
    <dbReference type="NCBI Taxonomy" id="9995"/>
    <lineage>
        <taxon>Eukaryota</taxon>
        <taxon>Metazoa</taxon>
        <taxon>Chordata</taxon>
        <taxon>Craniata</taxon>
        <taxon>Vertebrata</taxon>
        <taxon>Euteleostomi</taxon>
        <taxon>Mammalia</taxon>
        <taxon>Eutheria</taxon>
        <taxon>Euarchontoglires</taxon>
        <taxon>Glires</taxon>
        <taxon>Rodentia</taxon>
        <taxon>Sciuromorpha</taxon>
        <taxon>Sciuridae</taxon>
        <taxon>Xerinae</taxon>
        <taxon>Marmotini</taxon>
        <taxon>Marmota</taxon>
    </lineage>
</organism>
<keyword evidence="2" id="KW-1185">Reference proteome</keyword>
<dbReference type="EMBL" id="CABDUW010000918">
    <property type="protein sequence ID" value="VTJ76751.1"/>
    <property type="molecule type" value="Genomic_DNA"/>
</dbReference>
<accession>A0A5E4C6Z8</accession>
<proteinExistence type="predicted"/>
<gene>
    <name evidence="1" type="ORF">MONAX_5E023984</name>
</gene>
<dbReference type="Proteomes" id="UP000335636">
    <property type="component" value="Unassembled WGS sequence"/>
</dbReference>
<protein>
    <submittedName>
        <fullName evidence="1">Uncharacterized protein</fullName>
    </submittedName>
</protein>
<name>A0A5E4C6Z8_MARMO</name>
<evidence type="ECO:0000313" key="2">
    <source>
        <dbReference type="Proteomes" id="UP000335636"/>
    </source>
</evidence>